<dbReference type="AlphaFoldDB" id="A0A504J9B5"/>
<sequence length="211" mass="23138">MENVLIAGANGGVGKRIVDLLEISEHYKPVAMIRRKDQKKQFESRNIATVVADLEKDISGITEGIDKVIFAAGSGGKKVVTVDQEGAKKLIDLAAKTQIKKFVMLSSMGADSPEDVDKLKEYLRAKHNADEYLKRSNLNFTIVRPGSLTDKPGTGKIILDSKLENSGEISRDDVAETLVKSLQDENAHNSIFEILEGDRLISDEIQKVSSI</sequence>
<comment type="caution">
    <text evidence="2">The sequence shown here is derived from an EMBL/GenBank/DDBJ whole genome shotgun (WGS) entry which is preliminary data.</text>
</comment>
<name>A0A504J9B5_9FLAO</name>
<evidence type="ECO:0000313" key="3">
    <source>
        <dbReference type="Proteomes" id="UP000315540"/>
    </source>
</evidence>
<dbReference type="Pfam" id="PF13460">
    <property type="entry name" value="NAD_binding_10"/>
    <property type="match status" value="1"/>
</dbReference>
<dbReference type="OrthoDB" id="9803892at2"/>
<protein>
    <submittedName>
        <fullName evidence="2">SDR family oxidoreductase</fullName>
    </submittedName>
</protein>
<evidence type="ECO:0000313" key="2">
    <source>
        <dbReference type="EMBL" id="TPN84468.1"/>
    </source>
</evidence>
<dbReference type="PANTHER" id="PTHR15020:SF50">
    <property type="entry name" value="UPF0659 PROTEIN YMR090W"/>
    <property type="match status" value="1"/>
</dbReference>
<keyword evidence="3" id="KW-1185">Reference proteome</keyword>
<dbReference type="CDD" id="cd05243">
    <property type="entry name" value="SDR_a5"/>
    <property type="match status" value="1"/>
</dbReference>
<reference evidence="2 3" key="1">
    <citation type="submission" date="2019-06" db="EMBL/GenBank/DDBJ databases">
        <authorList>
            <person name="Meng X."/>
        </authorList>
    </citation>
    <scope>NUCLEOTIDE SEQUENCE [LARGE SCALE GENOMIC DNA]</scope>
    <source>
        <strain evidence="2 3">M625</strain>
    </source>
</reference>
<proteinExistence type="predicted"/>
<dbReference type="SUPFAM" id="SSF51735">
    <property type="entry name" value="NAD(P)-binding Rossmann-fold domains"/>
    <property type="match status" value="1"/>
</dbReference>
<gene>
    <name evidence="2" type="ORF">FHK87_16175</name>
</gene>
<dbReference type="PANTHER" id="PTHR15020">
    <property type="entry name" value="FLAVIN REDUCTASE-RELATED"/>
    <property type="match status" value="1"/>
</dbReference>
<dbReference type="InterPro" id="IPR016040">
    <property type="entry name" value="NAD(P)-bd_dom"/>
</dbReference>
<dbReference type="Gene3D" id="3.40.50.720">
    <property type="entry name" value="NAD(P)-binding Rossmann-like Domain"/>
    <property type="match status" value="1"/>
</dbReference>
<organism evidence="2 3">
    <name type="scientific">Aquimarina algicola</name>
    <dbReference type="NCBI Taxonomy" id="2589995"/>
    <lineage>
        <taxon>Bacteria</taxon>
        <taxon>Pseudomonadati</taxon>
        <taxon>Bacteroidota</taxon>
        <taxon>Flavobacteriia</taxon>
        <taxon>Flavobacteriales</taxon>
        <taxon>Flavobacteriaceae</taxon>
        <taxon>Aquimarina</taxon>
    </lineage>
</organism>
<dbReference type="RefSeq" id="WP_140594803.1">
    <property type="nucleotide sequence ID" value="NZ_VFWZ01000005.1"/>
</dbReference>
<dbReference type="InterPro" id="IPR036291">
    <property type="entry name" value="NAD(P)-bd_dom_sf"/>
</dbReference>
<accession>A0A504J9B5</accession>
<dbReference type="EMBL" id="VFWZ01000005">
    <property type="protein sequence ID" value="TPN84468.1"/>
    <property type="molecule type" value="Genomic_DNA"/>
</dbReference>
<dbReference type="Proteomes" id="UP000315540">
    <property type="component" value="Unassembled WGS sequence"/>
</dbReference>
<feature type="domain" description="NAD(P)-binding" evidence="1">
    <location>
        <begin position="8"/>
        <end position="185"/>
    </location>
</feature>
<evidence type="ECO:0000259" key="1">
    <source>
        <dbReference type="Pfam" id="PF13460"/>
    </source>
</evidence>